<name>A0AAV4DMH8_9GAST</name>
<comment type="caution">
    <text evidence="1">The sequence shown here is derived from an EMBL/GenBank/DDBJ whole genome shotgun (WGS) entry which is preliminary data.</text>
</comment>
<evidence type="ECO:0000313" key="1">
    <source>
        <dbReference type="EMBL" id="GFO45351.1"/>
    </source>
</evidence>
<proteinExistence type="predicted"/>
<dbReference type="EMBL" id="BLXT01008059">
    <property type="protein sequence ID" value="GFO45351.1"/>
    <property type="molecule type" value="Genomic_DNA"/>
</dbReference>
<gene>
    <name evidence="1" type="ORF">PoB_007185600</name>
</gene>
<dbReference type="AlphaFoldDB" id="A0AAV4DMH8"/>
<organism evidence="1 2">
    <name type="scientific">Plakobranchus ocellatus</name>
    <dbReference type="NCBI Taxonomy" id="259542"/>
    <lineage>
        <taxon>Eukaryota</taxon>
        <taxon>Metazoa</taxon>
        <taxon>Spiralia</taxon>
        <taxon>Lophotrochozoa</taxon>
        <taxon>Mollusca</taxon>
        <taxon>Gastropoda</taxon>
        <taxon>Heterobranchia</taxon>
        <taxon>Euthyneura</taxon>
        <taxon>Panpulmonata</taxon>
        <taxon>Sacoglossa</taxon>
        <taxon>Placobranchoidea</taxon>
        <taxon>Plakobranchidae</taxon>
        <taxon>Plakobranchus</taxon>
    </lineage>
</organism>
<sequence length="78" mass="8400">MAQTFAHFAHLSKGGVPTSQTTSQCPVDPHSQHRSVLWIRTANIAVSCGSAQPTNCLVSSNCFHIADRKSSNAQDAQY</sequence>
<evidence type="ECO:0000313" key="2">
    <source>
        <dbReference type="Proteomes" id="UP000735302"/>
    </source>
</evidence>
<reference evidence="1 2" key="1">
    <citation type="journal article" date="2021" name="Elife">
        <title>Chloroplast acquisition without the gene transfer in kleptoplastic sea slugs, Plakobranchus ocellatus.</title>
        <authorList>
            <person name="Maeda T."/>
            <person name="Takahashi S."/>
            <person name="Yoshida T."/>
            <person name="Shimamura S."/>
            <person name="Takaki Y."/>
            <person name="Nagai Y."/>
            <person name="Toyoda A."/>
            <person name="Suzuki Y."/>
            <person name="Arimoto A."/>
            <person name="Ishii H."/>
            <person name="Satoh N."/>
            <person name="Nishiyama T."/>
            <person name="Hasebe M."/>
            <person name="Maruyama T."/>
            <person name="Minagawa J."/>
            <person name="Obokata J."/>
            <person name="Shigenobu S."/>
        </authorList>
    </citation>
    <scope>NUCLEOTIDE SEQUENCE [LARGE SCALE GENOMIC DNA]</scope>
</reference>
<accession>A0AAV4DMH8</accession>
<keyword evidence="2" id="KW-1185">Reference proteome</keyword>
<dbReference type="Proteomes" id="UP000735302">
    <property type="component" value="Unassembled WGS sequence"/>
</dbReference>
<protein>
    <submittedName>
        <fullName evidence="1">Uncharacterized protein</fullName>
    </submittedName>
</protein>